<dbReference type="EMBL" id="OMOF01000328">
    <property type="protein sequence ID" value="SPF47759.1"/>
    <property type="molecule type" value="Genomic_DNA"/>
</dbReference>
<evidence type="ECO:0000313" key="2">
    <source>
        <dbReference type="Proteomes" id="UP000238916"/>
    </source>
</evidence>
<name>A0A2U3L7M6_9FIRM</name>
<proteinExistence type="predicted"/>
<organism evidence="1 2">
    <name type="scientific">Candidatus Desulfosporosinus infrequens</name>
    <dbReference type="NCBI Taxonomy" id="2043169"/>
    <lineage>
        <taxon>Bacteria</taxon>
        <taxon>Bacillati</taxon>
        <taxon>Bacillota</taxon>
        <taxon>Clostridia</taxon>
        <taxon>Eubacteriales</taxon>
        <taxon>Desulfitobacteriaceae</taxon>
        <taxon>Desulfosporosinus</taxon>
    </lineage>
</organism>
<dbReference type="AlphaFoldDB" id="A0A2U3L7M6"/>
<gene>
    <name evidence="1" type="ORF">SBF1_3940002</name>
</gene>
<reference evidence="2" key="1">
    <citation type="submission" date="2018-02" db="EMBL/GenBank/DDBJ databases">
        <authorList>
            <person name="Hausmann B."/>
        </authorList>
    </citation>
    <scope>NUCLEOTIDE SEQUENCE [LARGE SCALE GENOMIC DNA]</scope>
    <source>
        <strain evidence="2">Peat soil MAG SbF1</strain>
    </source>
</reference>
<accession>A0A2U3L7M6</accession>
<sequence length="62" mass="6898">MSRFTFIASDCELPGNDLSGIIKLTVMDLKEMNPRPKSFWDLDKLSDDCKTLFIPDGADTSG</sequence>
<dbReference type="Proteomes" id="UP000238916">
    <property type="component" value="Unassembled WGS sequence"/>
</dbReference>
<evidence type="ECO:0000313" key="1">
    <source>
        <dbReference type="EMBL" id="SPF47759.1"/>
    </source>
</evidence>
<protein>
    <submittedName>
        <fullName evidence="1">Uncharacterized protein</fullName>
    </submittedName>
</protein>